<gene>
    <name evidence="1" type="ORF">Rmf_39380</name>
</gene>
<dbReference type="Proteomes" id="UP000831327">
    <property type="component" value="Chromosome"/>
</dbReference>
<name>A0ABM7Y7Q5_9PROT</name>
<accession>A0ABM7Y7Q5</accession>
<keyword evidence="2" id="KW-1185">Reference proteome</keyword>
<evidence type="ECO:0000313" key="2">
    <source>
        <dbReference type="Proteomes" id="UP000831327"/>
    </source>
</evidence>
<dbReference type="EMBL" id="AP025637">
    <property type="protein sequence ID" value="BDG74009.1"/>
    <property type="molecule type" value="Genomic_DNA"/>
</dbReference>
<organism evidence="1 2">
    <name type="scientific">Roseomonas fluvialis</name>
    <dbReference type="NCBI Taxonomy" id="1750527"/>
    <lineage>
        <taxon>Bacteria</taxon>
        <taxon>Pseudomonadati</taxon>
        <taxon>Pseudomonadota</taxon>
        <taxon>Alphaproteobacteria</taxon>
        <taxon>Acetobacterales</taxon>
        <taxon>Roseomonadaceae</taxon>
        <taxon>Roseomonas</taxon>
    </lineage>
</organism>
<evidence type="ECO:0000313" key="1">
    <source>
        <dbReference type="EMBL" id="BDG74009.1"/>
    </source>
</evidence>
<sequence length="70" mass="7665">MDEIAVGFVPAAQPAGKNCKWLPGYTPNFTAQHDIIAAPAHGAQSARQQRAVDDVRKILPDLMIIKNWNP</sequence>
<reference evidence="1 2" key="1">
    <citation type="journal article" date="2016" name="Microbes Environ.">
        <title>Phylogenetically diverse aerobic anoxygenic phototrophic bacteria isolated from epilithic biofilms in Tama river, Japan.</title>
        <authorList>
            <person name="Hirose S."/>
            <person name="Matsuura K."/>
            <person name="Haruta S."/>
        </authorList>
    </citation>
    <scope>NUCLEOTIDE SEQUENCE [LARGE SCALE GENOMIC DNA]</scope>
    <source>
        <strain evidence="1 2">S08</strain>
    </source>
</reference>
<protein>
    <submittedName>
        <fullName evidence="1">Uncharacterized protein</fullName>
    </submittedName>
</protein>
<proteinExistence type="predicted"/>